<dbReference type="SUPFAM" id="SSF52058">
    <property type="entry name" value="L domain-like"/>
    <property type="match status" value="3"/>
</dbReference>
<feature type="domain" description="Disease resistance N-terminal" evidence="7">
    <location>
        <begin position="9"/>
        <end position="99"/>
    </location>
</feature>
<gene>
    <name evidence="11" type="primary">LOC18602334</name>
</gene>
<keyword evidence="4" id="KW-0611">Plant defense</keyword>
<dbReference type="SUPFAM" id="SSF52540">
    <property type="entry name" value="P-loop containing nucleoside triphosphate hydrolases"/>
    <property type="match status" value="1"/>
</dbReference>
<dbReference type="Gene3D" id="1.20.5.4130">
    <property type="match status" value="1"/>
</dbReference>
<dbReference type="Gene3D" id="3.80.10.10">
    <property type="entry name" value="Ribonuclease Inhibitor"/>
    <property type="match status" value="6"/>
</dbReference>
<dbReference type="Pfam" id="PF18052">
    <property type="entry name" value="Rx_N"/>
    <property type="match status" value="1"/>
</dbReference>
<dbReference type="PANTHER" id="PTHR36766:SF70">
    <property type="entry name" value="DISEASE RESISTANCE PROTEIN RGA4"/>
    <property type="match status" value="1"/>
</dbReference>
<evidence type="ECO:0000259" key="6">
    <source>
        <dbReference type="Pfam" id="PF00931"/>
    </source>
</evidence>
<dbReference type="FunFam" id="1.10.10.10:FF:000322">
    <property type="entry name" value="Probable disease resistance protein At1g63360"/>
    <property type="match status" value="1"/>
</dbReference>
<dbReference type="KEGG" id="tcc:18602334"/>
<dbReference type="InterPro" id="IPR056789">
    <property type="entry name" value="LRR_R13L1-DRL21"/>
</dbReference>
<dbReference type="RefSeq" id="XP_017975827.1">
    <property type="nucleotide sequence ID" value="XM_018120338.1"/>
</dbReference>
<evidence type="ECO:0000256" key="3">
    <source>
        <dbReference type="ARBA" id="ARBA00022741"/>
    </source>
</evidence>
<dbReference type="InterPro" id="IPR002182">
    <property type="entry name" value="NB-ARC"/>
</dbReference>
<dbReference type="PRINTS" id="PR00364">
    <property type="entry name" value="DISEASERSIST"/>
</dbReference>
<dbReference type="InterPro" id="IPR058922">
    <property type="entry name" value="WHD_DRP"/>
</dbReference>
<dbReference type="Pfam" id="PF00931">
    <property type="entry name" value="NB-ARC"/>
    <property type="match status" value="1"/>
</dbReference>
<dbReference type="InterPro" id="IPR042197">
    <property type="entry name" value="Apaf_helical"/>
</dbReference>
<accession>A0AB32W8N6</accession>
<dbReference type="GeneID" id="18602334"/>
<keyword evidence="3" id="KW-0547">Nucleotide-binding</keyword>
<reference evidence="11" key="2">
    <citation type="submission" date="2025-08" db="UniProtKB">
        <authorList>
            <consortium name="RefSeq"/>
        </authorList>
    </citation>
    <scope>IDENTIFICATION</scope>
</reference>
<dbReference type="Gene3D" id="1.10.10.10">
    <property type="entry name" value="Winged helix-like DNA-binding domain superfamily/Winged helix DNA-binding domain"/>
    <property type="match status" value="1"/>
</dbReference>
<proteinExistence type="predicted"/>
<keyword evidence="1" id="KW-0433">Leucine-rich repeat</keyword>
<evidence type="ECO:0000313" key="11">
    <source>
        <dbReference type="RefSeq" id="XP_017975827.1"/>
    </source>
</evidence>
<dbReference type="Proteomes" id="UP000694886">
    <property type="component" value="Chromosome 4"/>
</dbReference>
<keyword evidence="5" id="KW-0067">ATP-binding</keyword>
<evidence type="ECO:0000256" key="4">
    <source>
        <dbReference type="ARBA" id="ARBA00022821"/>
    </source>
</evidence>
<feature type="domain" description="R13L1/DRL21-like LRR repeat region" evidence="9">
    <location>
        <begin position="670"/>
        <end position="801"/>
    </location>
</feature>
<dbReference type="InterPro" id="IPR027417">
    <property type="entry name" value="P-loop_NTPase"/>
</dbReference>
<dbReference type="Gene3D" id="3.40.50.300">
    <property type="entry name" value="P-loop containing nucleotide triphosphate hydrolases"/>
    <property type="match status" value="1"/>
</dbReference>
<dbReference type="GO" id="GO:0005524">
    <property type="term" value="F:ATP binding"/>
    <property type="evidence" value="ECO:0007669"/>
    <property type="project" value="UniProtKB-KW"/>
</dbReference>
<dbReference type="InterPro" id="IPR038005">
    <property type="entry name" value="RX-like_CC"/>
</dbReference>
<organism evidence="10 11">
    <name type="scientific">Theobroma cacao</name>
    <name type="common">Cacao</name>
    <name type="synonym">Cocoa</name>
    <dbReference type="NCBI Taxonomy" id="3641"/>
    <lineage>
        <taxon>Eukaryota</taxon>
        <taxon>Viridiplantae</taxon>
        <taxon>Streptophyta</taxon>
        <taxon>Embryophyta</taxon>
        <taxon>Tracheophyta</taxon>
        <taxon>Spermatophyta</taxon>
        <taxon>Magnoliopsida</taxon>
        <taxon>eudicotyledons</taxon>
        <taxon>Gunneridae</taxon>
        <taxon>Pentapetalae</taxon>
        <taxon>rosids</taxon>
        <taxon>malvids</taxon>
        <taxon>Malvales</taxon>
        <taxon>Malvaceae</taxon>
        <taxon>Byttnerioideae</taxon>
        <taxon>Theobroma</taxon>
    </lineage>
</organism>
<evidence type="ECO:0000256" key="1">
    <source>
        <dbReference type="ARBA" id="ARBA00022614"/>
    </source>
</evidence>
<evidence type="ECO:0000256" key="2">
    <source>
        <dbReference type="ARBA" id="ARBA00022737"/>
    </source>
</evidence>
<dbReference type="Gene3D" id="1.10.8.430">
    <property type="entry name" value="Helical domain of apoptotic protease-activating factors"/>
    <property type="match status" value="1"/>
</dbReference>
<dbReference type="Pfam" id="PF23559">
    <property type="entry name" value="WHD_DRP"/>
    <property type="match status" value="1"/>
</dbReference>
<evidence type="ECO:0000259" key="7">
    <source>
        <dbReference type="Pfam" id="PF18052"/>
    </source>
</evidence>
<protein>
    <submittedName>
        <fullName evidence="11">Disease resistance protein RGA4</fullName>
    </submittedName>
</protein>
<dbReference type="GO" id="GO:0043531">
    <property type="term" value="F:ADP binding"/>
    <property type="evidence" value="ECO:0007669"/>
    <property type="project" value="InterPro"/>
</dbReference>
<evidence type="ECO:0000313" key="10">
    <source>
        <dbReference type="Proteomes" id="UP000694886"/>
    </source>
</evidence>
<dbReference type="GO" id="GO:0051707">
    <property type="term" value="P:response to other organism"/>
    <property type="evidence" value="ECO:0007669"/>
    <property type="project" value="UniProtKB-ARBA"/>
</dbReference>
<dbReference type="InterPro" id="IPR041118">
    <property type="entry name" value="Rx_N"/>
</dbReference>
<evidence type="ECO:0000259" key="9">
    <source>
        <dbReference type="Pfam" id="PF25019"/>
    </source>
</evidence>
<dbReference type="Pfam" id="PF25019">
    <property type="entry name" value="LRR_R13L1-DRL21"/>
    <property type="match status" value="1"/>
</dbReference>
<reference evidence="10" key="1">
    <citation type="journal article" date="1997" name="Nucleic Acids Res.">
        <title>tRNAscan-SE: a program for improved detection of transfer RNA genes in genomic sequence.</title>
        <authorList>
            <person name="Lowe T.M."/>
            <person name="Eddy S.R."/>
        </authorList>
    </citation>
    <scope>NUCLEOTIDE SEQUENCE [LARGE SCALE GENOMIC DNA]</scope>
    <source>
        <strain evidence="10">r\B97-61/B2</strain>
    </source>
</reference>
<dbReference type="InterPro" id="IPR032675">
    <property type="entry name" value="LRR_dom_sf"/>
</dbReference>
<dbReference type="CDD" id="cd14798">
    <property type="entry name" value="RX-CC_like"/>
    <property type="match status" value="1"/>
</dbReference>
<name>A0AB32W8N6_THECC</name>
<dbReference type="FunFam" id="3.40.50.300:FF:001091">
    <property type="entry name" value="Probable disease resistance protein At1g61300"/>
    <property type="match status" value="1"/>
</dbReference>
<evidence type="ECO:0000256" key="5">
    <source>
        <dbReference type="ARBA" id="ARBA00022840"/>
    </source>
</evidence>
<dbReference type="GO" id="GO:0006952">
    <property type="term" value="P:defense response"/>
    <property type="evidence" value="ECO:0007669"/>
    <property type="project" value="UniProtKB-KW"/>
</dbReference>
<sequence>MGEAVLSAVVEGVVSKATSVAIQHINLGWGFEEELEKLGYSLPIIRALLQDAEERQRNDKSVKLWLDKLRDVAYEADDVLDEFTYEILRRKVEIRDQIRRKVLYFFSPSNPILFRLKMDKKIKDIHKSVDGLNKLADQLGLQQRAIDVTPVLGASNEETVSFLDDSKIVGRKADVSKVVDLLINPSDGQIISVIPIVGMAGLGKTTLAKLVYNDVEVERHFDVKFWVCVSDNFDVKRILRHMLEHLTDENTTSFENKNSILEKFKKKLEGKKYLLVLDDLWSAEKWEDLRLCLLGVNRNKGNKVIVTTRNELVALKVQTLVDQWHHPEGLTHDECWSIIKEKAFKSSATSQELQSIGKEIAKKCKGVPLVAKVIGGTMRNEMGQEAWLNIHRSDVWGSVEDALRLSFDRLSSPLKRCFAYCAIFPKDFRIEKEQLIQLWMAEGFLQPLHGSSMSMMDIGNKHFNDLLSNSLFQDVEKDACGNIITCKMHDMVHDFAMSVSKFDILILEAGSSGRTDICNVRHLNVIDYRESLPTVLTSAAPKLHSLFSKIDVFQKRSSTFKSLRVLNFYGANHVYELPASLGKLKHLRYFDISKSRINTLPRSITKLYNLQTLRFMRCWSLTLPDGLRNLISLRHIHFDHETLQPVEIGHLTSLQTLTMFIVGLEKGRLIEELKCLDELCGELKICKLERVTDKEEAMRANLLHKTKLCKLIFEWSSAKDSYGNTEEVLEGLRPHSNLHSLIIRNYAGENFPSWIVRSVAGSSTLFLLNNLMELELIECRRCKSLPTLGHLPSLKILKLKKLKSVKCITSEFYYNNSSHGKGAAITLFPALEKFTLDHMTKLEEWAIADSATTTAFPCLEELNILWCPVLKSVPITRHPSSLRKLHIEWCEELSNIAEELSASKCLKELIIEGCSELSSIPDLEGFSSLVNLELVHCDKLESLPLMGRCSTLQKFHIEECRKLIDIRDGLSCSTRLKRLFIKSCPNLSSVPDLEAFSSLESLEVFCCDKLERLPIMGRCSSLQTFHIGRCEKLNKIGDALSNSPCLESLVIEDCGYLSSVPRLDGLFSLKELIVCHCPRLTNFQITGEFSSLGELRIENCRELSCIGDGLSTSTRLQKLSIRLCPKLSSIQPIDGLSSLRGLDFTESGQDLTCVLPSLLQFNNCLRELTISGFSNLISIPENLGKLHSLVYLNITWCPKLRCIPEDILGYLTHLERLRIGGFSEELEEFPGLSSVQHLQASLEYLHLIGWEKLKSLPPQLQCLTVLKKLRIERFHEMEALPEWFGNLSLLRRLKLISCHNLMHLPSLKVMQSLTLKKLQCSDCPRLKERCAKDSGPEWSKISHIPRTFIDGLSMGLYITHVKTNRSRN</sequence>
<evidence type="ECO:0000259" key="8">
    <source>
        <dbReference type="Pfam" id="PF23559"/>
    </source>
</evidence>
<dbReference type="Gramene" id="Tc04v2_t013220.1">
    <property type="protein sequence ID" value="Tc04v2_p013220.1"/>
    <property type="gene ID" value="Tc04v2_g013220"/>
</dbReference>
<feature type="domain" description="NB-ARC" evidence="6">
    <location>
        <begin position="172"/>
        <end position="347"/>
    </location>
</feature>
<feature type="domain" description="Disease resistance protein winged helix" evidence="8">
    <location>
        <begin position="423"/>
        <end position="496"/>
    </location>
</feature>
<dbReference type="InterPro" id="IPR036388">
    <property type="entry name" value="WH-like_DNA-bd_sf"/>
</dbReference>
<keyword evidence="2" id="KW-0677">Repeat</keyword>
<dbReference type="PANTHER" id="PTHR36766">
    <property type="entry name" value="PLANT BROAD-SPECTRUM MILDEW RESISTANCE PROTEIN RPW8"/>
    <property type="match status" value="1"/>
</dbReference>